<proteinExistence type="predicted"/>
<evidence type="ECO:0000313" key="1">
    <source>
        <dbReference type="EMBL" id="CFQ68139.1"/>
    </source>
</evidence>
<dbReference type="Proteomes" id="UP000048841">
    <property type="component" value="Unassembled WGS sequence"/>
</dbReference>
<organism evidence="1 2">
    <name type="scientific">Yersinia enterocolitica</name>
    <dbReference type="NCBI Taxonomy" id="630"/>
    <lineage>
        <taxon>Bacteria</taxon>
        <taxon>Pseudomonadati</taxon>
        <taxon>Pseudomonadota</taxon>
        <taxon>Gammaproteobacteria</taxon>
        <taxon>Enterobacterales</taxon>
        <taxon>Yersiniaceae</taxon>
        <taxon>Yersinia</taxon>
    </lineage>
</organism>
<sequence length="142" mass="15614">MTISLSGFIEFIRTDMEITAIQVPDDSLSIALAYGGAVEWVNQDIASVMPNLYTVAVYNLAASFLVNYGTESVFSELRKTLGLNNFKAGVITGASDNSTSSQRLVPDFFKDLSLADLQMLLDPWGRRYLMIAQQFGSLWGLS</sequence>
<name>A0A0T7P734_YEREN</name>
<accession>A0A0T7P734</accession>
<protein>
    <submittedName>
        <fullName evidence="1">Uncharacterized protein</fullName>
    </submittedName>
</protein>
<dbReference type="AlphaFoldDB" id="A0A0T7P734"/>
<dbReference type="EMBL" id="CGBR01000023">
    <property type="protein sequence ID" value="CFQ68139.1"/>
    <property type="molecule type" value="Genomic_DNA"/>
</dbReference>
<gene>
    <name evidence="1" type="ORF">ERS137941_02952</name>
</gene>
<dbReference type="RefSeq" id="WP_049526766.1">
    <property type="nucleotide sequence ID" value="NZ_CGBR01000023.1"/>
</dbReference>
<evidence type="ECO:0000313" key="2">
    <source>
        <dbReference type="Proteomes" id="UP000048841"/>
    </source>
</evidence>
<reference evidence="1 2" key="1">
    <citation type="submission" date="2015-03" db="EMBL/GenBank/DDBJ databases">
        <authorList>
            <person name="Murphy D."/>
        </authorList>
    </citation>
    <scope>NUCLEOTIDE SEQUENCE [LARGE SCALE GENOMIC DNA]</scope>
    <source>
        <strain evidence="1 2">IP26249</strain>
    </source>
</reference>